<feature type="signal peptide" evidence="1">
    <location>
        <begin position="1"/>
        <end position="20"/>
    </location>
</feature>
<dbReference type="Proteomes" id="UP000502657">
    <property type="component" value="Plasmid pAeme5"/>
</dbReference>
<evidence type="ECO:0000313" key="2">
    <source>
        <dbReference type="EMBL" id="QJT41280.1"/>
    </source>
</evidence>
<feature type="chain" id="PRO_5045697991" evidence="1">
    <location>
        <begin position="21"/>
        <end position="247"/>
    </location>
</feature>
<keyword evidence="3" id="KW-1185">Reference proteome</keyword>
<keyword evidence="1" id="KW-0732">Signal</keyword>
<accession>A0ABX6NY24</accession>
<sequence>MRYSMIAGLSLAIASHAAWAEEEMDAWERYAPLMVTEIYAMSSASDEAVNELEARGRFLLDNLGVKANPRLQSMTTALDSLVSDGRMDGTLEQLRDALLLDELLPSLPQNEPIPQLFSSKSTAIEALKLCLRDAPFGQQATCQALGLYLSSQWAKPQPKVIARLQQEFLTPRDIYSTILELSQYLVDTGGGAEGGQPPGSGSDFGSGLVMTEQGAANQGQLDVTIEVMTAKRELVNAVLEARKISLL</sequence>
<protein>
    <submittedName>
        <fullName evidence="2">Uncharacterized protein</fullName>
    </submittedName>
</protein>
<gene>
    <name evidence="2" type="ORF">E4188_22540</name>
</gene>
<geneLocation type="plasmid" evidence="3">
    <name>paeme5</name>
</geneLocation>
<keyword evidence="2" id="KW-0614">Plasmid</keyword>
<dbReference type="EMBL" id="CP038449">
    <property type="protein sequence ID" value="QJT41280.1"/>
    <property type="molecule type" value="Genomic_DNA"/>
</dbReference>
<proteinExistence type="predicted"/>
<evidence type="ECO:0000256" key="1">
    <source>
        <dbReference type="SAM" id="SignalP"/>
    </source>
</evidence>
<dbReference type="RefSeq" id="WP_171270161.1">
    <property type="nucleotide sequence ID" value="NZ_CP038446.1"/>
</dbReference>
<organism evidence="2 3">
    <name type="scientific">Aeromonas media</name>
    <dbReference type="NCBI Taxonomy" id="651"/>
    <lineage>
        <taxon>Bacteria</taxon>
        <taxon>Pseudomonadati</taxon>
        <taxon>Pseudomonadota</taxon>
        <taxon>Gammaproteobacteria</taxon>
        <taxon>Aeromonadales</taxon>
        <taxon>Aeromonadaceae</taxon>
        <taxon>Aeromonas</taxon>
    </lineage>
</organism>
<name>A0ABX6NY24_AERME</name>
<evidence type="ECO:0000313" key="3">
    <source>
        <dbReference type="Proteomes" id="UP000502657"/>
    </source>
</evidence>
<reference evidence="2 3" key="1">
    <citation type="submission" date="2019-03" db="EMBL/GenBank/DDBJ databases">
        <title>Novel transposon Tn6433 accelerates the dissemination of tet(E) in Aeromonas from aerobic biofilm under oxytetracycline stress.</title>
        <authorList>
            <person name="Shi Y."/>
            <person name="Tian Z."/>
            <person name="Zhang Y."/>
            <person name="Zhang H."/>
            <person name="Yang M."/>
        </authorList>
    </citation>
    <scope>NUCLEOTIDE SEQUENCE [LARGE SCALE GENOMIC DNA]</scope>
    <source>
        <strain evidence="2 3">R50-22</strain>
        <plasmid evidence="3">paeme5</plasmid>
    </source>
</reference>